<dbReference type="EMBL" id="HBEO01000077">
    <property type="protein sequence ID" value="CAD8465417.1"/>
    <property type="molecule type" value="Transcribed_RNA"/>
</dbReference>
<proteinExistence type="inferred from homology"/>
<dbReference type="GO" id="GO:0016491">
    <property type="term" value="F:oxidoreductase activity"/>
    <property type="evidence" value="ECO:0007669"/>
    <property type="project" value="UniProtKB-KW"/>
</dbReference>
<dbReference type="InterPro" id="IPR002347">
    <property type="entry name" value="SDR_fam"/>
</dbReference>
<organism evidence="3">
    <name type="scientific">Hanusia phi</name>
    <dbReference type="NCBI Taxonomy" id="3032"/>
    <lineage>
        <taxon>Eukaryota</taxon>
        <taxon>Cryptophyceae</taxon>
        <taxon>Pyrenomonadales</taxon>
        <taxon>Geminigeraceae</taxon>
        <taxon>Hanusia</taxon>
    </lineage>
</organism>
<sequence length="324" mass="35396">MKGKVVIVTGANAGIGKVTAASLYANGACVIMACRSLQRAEAARKEIEELVADTERARKHLWIQQGRIQPGKLLVRELDVSDLESVKRFSVAISKEFPNIDVLVNNAGINGMGTDIPSNTPQSVPFIFGTNFLGHFLLTRLLHPNLSKSEGGRVVNLSSVTHHWGSRDVSRAVSSKKYPRQYQNSKLAMVHLTAELQRQYADTKVSSVAVNPGFVASDIWRGLDKDSLAGRTFRAAMAILALDTKQGAATSVAGACMPDEEICSSKVPRYLVPYWVPSPAFVPLEMMGHFAGVLSCQPRLSHNEKQISLELWKECTDLCAGYLE</sequence>
<accession>A0A7S0HAC3</accession>
<evidence type="ECO:0000313" key="3">
    <source>
        <dbReference type="EMBL" id="CAD8465417.1"/>
    </source>
</evidence>
<dbReference type="Gene3D" id="3.40.50.720">
    <property type="entry name" value="NAD(P)-binding Rossmann-like Domain"/>
    <property type="match status" value="1"/>
</dbReference>
<reference evidence="3" key="1">
    <citation type="submission" date="2021-01" db="EMBL/GenBank/DDBJ databases">
        <authorList>
            <person name="Corre E."/>
            <person name="Pelletier E."/>
            <person name="Niang G."/>
            <person name="Scheremetjew M."/>
            <person name="Finn R."/>
            <person name="Kale V."/>
            <person name="Holt S."/>
            <person name="Cochrane G."/>
            <person name="Meng A."/>
            <person name="Brown T."/>
            <person name="Cohen L."/>
        </authorList>
    </citation>
    <scope>NUCLEOTIDE SEQUENCE</scope>
    <source>
        <strain evidence="3">CCMP325</strain>
    </source>
</reference>
<gene>
    <name evidence="3" type="ORF">HPHI1048_LOCUS55</name>
</gene>
<dbReference type="PRINTS" id="PR00081">
    <property type="entry name" value="GDHRDH"/>
</dbReference>
<comment type="similarity">
    <text evidence="2">Belongs to the short-chain dehydrogenases/reductases (SDR) family.</text>
</comment>
<dbReference type="InterPro" id="IPR036291">
    <property type="entry name" value="NAD(P)-bd_dom_sf"/>
</dbReference>
<dbReference type="PRINTS" id="PR00080">
    <property type="entry name" value="SDRFAMILY"/>
</dbReference>
<dbReference type="PROSITE" id="PS51257">
    <property type="entry name" value="PROKAR_LIPOPROTEIN"/>
    <property type="match status" value="1"/>
</dbReference>
<dbReference type="Pfam" id="PF00106">
    <property type="entry name" value="adh_short"/>
    <property type="match status" value="2"/>
</dbReference>
<dbReference type="AlphaFoldDB" id="A0A7S0HAC3"/>
<name>A0A7S0HAC3_9CRYP</name>
<evidence type="ECO:0000256" key="1">
    <source>
        <dbReference type="ARBA" id="ARBA00023002"/>
    </source>
</evidence>
<dbReference type="PANTHER" id="PTHR43157">
    <property type="entry name" value="PHOSPHATIDYLINOSITOL-GLYCAN BIOSYNTHESIS CLASS F PROTEIN-RELATED"/>
    <property type="match status" value="1"/>
</dbReference>
<keyword evidence="1" id="KW-0560">Oxidoreductase</keyword>
<dbReference type="PANTHER" id="PTHR43157:SF31">
    <property type="entry name" value="PHOSPHATIDYLINOSITOL-GLYCAN BIOSYNTHESIS CLASS F PROTEIN"/>
    <property type="match status" value="1"/>
</dbReference>
<protein>
    <submittedName>
        <fullName evidence="3">Uncharacterized protein</fullName>
    </submittedName>
</protein>
<evidence type="ECO:0000256" key="2">
    <source>
        <dbReference type="RuleBase" id="RU000363"/>
    </source>
</evidence>
<dbReference type="SUPFAM" id="SSF51735">
    <property type="entry name" value="NAD(P)-binding Rossmann-fold domains"/>
    <property type="match status" value="1"/>
</dbReference>